<organism evidence="3 4">
    <name type="scientific">Carbonactinospora thermoautotrophica</name>
    <dbReference type="NCBI Taxonomy" id="1469144"/>
    <lineage>
        <taxon>Bacteria</taxon>
        <taxon>Bacillati</taxon>
        <taxon>Actinomycetota</taxon>
        <taxon>Actinomycetes</taxon>
        <taxon>Kitasatosporales</taxon>
        <taxon>Carbonactinosporaceae</taxon>
        <taxon>Carbonactinospora</taxon>
    </lineage>
</organism>
<name>A0A132N0C0_9ACTN</name>
<accession>A0A132N0C0</accession>
<proteinExistence type="predicted"/>
<evidence type="ECO:0000259" key="2">
    <source>
        <dbReference type="Pfam" id="PF00188"/>
    </source>
</evidence>
<dbReference type="InterPro" id="IPR035940">
    <property type="entry name" value="CAP_sf"/>
</dbReference>
<dbReference type="RefSeq" id="WP_066890424.1">
    <property type="nucleotide sequence ID" value="NZ_CP171739.1"/>
</dbReference>
<feature type="compositionally biased region" description="Basic residues" evidence="1">
    <location>
        <begin position="93"/>
        <end position="112"/>
    </location>
</feature>
<dbReference type="PANTHER" id="PTHR31157:SF1">
    <property type="entry name" value="SCP DOMAIN-CONTAINING PROTEIN"/>
    <property type="match status" value="1"/>
</dbReference>
<dbReference type="Pfam" id="PF00188">
    <property type="entry name" value="CAP"/>
    <property type="match status" value="1"/>
</dbReference>
<protein>
    <submittedName>
        <fullName evidence="3">SCP-like extracellular</fullName>
    </submittedName>
</protein>
<feature type="domain" description="SCP" evidence="2">
    <location>
        <begin position="142"/>
        <end position="256"/>
    </location>
</feature>
<keyword evidence="4" id="KW-1185">Reference proteome</keyword>
<evidence type="ECO:0000313" key="3">
    <source>
        <dbReference type="EMBL" id="KWX03052.1"/>
    </source>
</evidence>
<comment type="caution">
    <text evidence="3">The sequence shown here is derived from an EMBL/GenBank/DDBJ whole genome shotgun (WGS) entry which is preliminary data.</text>
</comment>
<dbReference type="EMBL" id="LAXD01000001">
    <property type="protein sequence ID" value="KWX03052.1"/>
    <property type="molecule type" value="Genomic_DNA"/>
</dbReference>
<dbReference type="Gene3D" id="3.40.33.10">
    <property type="entry name" value="CAP"/>
    <property type="match status" value="1"/>
</dbReference>
<feature type="region of interest" description="Disordered" evidence="1">
    <location>
        <begin position="67"/>
        <end position="134"/>
    </location>
</feature>
<dbReference type="CDD" id="cd05379">
    <property type="entry name" value="CAP_bacterial"/>
    <property type="match status" value="1"/>
</dbReference>
<dbReference type="PATRIC" id="fig|1469144.10.peg.4398"/>
<gene>
    <name evidence="3" type="ORF">LI90_4102</name>
</gene>
<dbReference type="PANTHER" id="PTHR31157">
    <property type="entry name" value="SCP DOMAIN-CONTAINING PROTEIN"/>
    <property type="match status" value="1"/>
</dbReference>
<dbReference type="AlphaFoldDB" id="A0A132N0C0"/>
<evidence type="ECO:0000256" key="1">
    <source>
        <dbReference type="SAM" id="MobiDB-lite"/>
    </source>
</evidence>
<dbReference type="STRING" id="1469144.LI90_4102"/>
<reference evidence="4" key="1">
    <citation type="submission" date="2015-04" db="EMBL/GenBank/DDBJ databases">
        <title>Physiological reanalysis, assessment of diazotrophy, and genome sequences of multiple isolates of Streptomyces thermoautotrophicus.</title>
        <authorList>
            <person name="MacKellar D.C."/>
            <person name="Lieber L."/>
            <person name="Norman J."/>
            <person name="Bolger A."/>
            <person name="Tobin C."/>
            <person name="Murray J.W."/>
            <person name="Chang R."/>
            <person name="Ford T."/>
            <person name="Nguyen P.Q."/>
            <person name="Woodward J."/>
            <person name="Permingeat H."/>
            <person name="Joshi N.S."/>
            <person name="Silver P.A."/>
            <person name="Usadel B."/>
            <person name="Rutherford A.W."/>
            <person name="Friesen M."/>
            <person name="Prell J."/>
        </authorList>
    </citation>
    <scope>NUCLEOTIDE SEQUENCE [LARGE SCALE GENOMIC DNA]</scope>
    <source>
        <strain evidence="4">H1</strain>
    </source>
</reference>
<evidence type="ECO:0000313" key="4">
    <source>
        <dbReference type="Proteomes" id="UP000070188"/>
    </source>
</evidence>
<dbReference type="InterPro" id="IPR014044">
    <property type="entry name" value="CAP_dom"/>
</dbReference>
<dbReference type="SUPFAM" id="SSF55797">
    <property type="entry name" value="PR-1-like"/>
    <property type="match status" value="1"/>
</dbReference>
<feature type="compositionally biased region" description="Pro residues" evidence="1">
    <location>
        <begin position="114"/>
        <end position="127"/>
    </location>
</feature>
<dbReference type="Proteomes" id="UP000070188">
    <property type="component" value="Unassembled WGS sequence"/>
</dbReference>
<sequence>MSSLLAFDIVGLGPSAHAGVRASLPFLDDKEFFEDEEFEGRELLRDKDRIIREAASRDDVWIPDRAIPSVPVTPKHTPTRKPRPTATATPTKKPAKTPRWKQWKHRKHHRPSTRPMPVPSPTRPGTPAPTDRATGLEREVWRLINAARTERGCAALRYDSRIARAARLHSQDMARNGYFEHDSLDGRSPWDRMRAQGYDAPGAENIAAGQRTPQAAVRAWMSSSGHRANILDCDLKATGVGVAFGGRYGIYWTQDFGRE</sequence>